<dbReference type="GO" id="GO:0039694">
    <property type="term" value="P:viral RNA genome replication"/>
    <property type="evidence" value="ECO:0007669"/>
    <property type="project" value="InterPro"/>
</dbReference>
<comment type="catalytic activity">
    <reaction evidence="8">
        <text>RNA(n) + a ribonucleoside 5'-triphosphate = RNA(n+1) + diphosphate</text>
        <dbReference type="Rhea" id="RHEA:21248"/>
        <dbReference type="Rhea" id="RHEA-COMP:14527"/>
        <dbReference type="Rhea" id="RHEA-COMP:17342"/>
        <dbReference type="ChEBI" id="CHEBI:33019"/>
        <dbReference type="ChEBI" id="CHEBI:61557"/>
        <dbReference type="ChEBI" id="CHEBI:140395"/>
        <dbReference type="EC" id="2.7.7.48"/>
    </reaction>
</comment>
<dbReference type="EMBL" id="BK014102">
    <property type="protein sequence ID" value="DAD52435.1"/>
    <property type="molecule type" value="Genomic_RNA"/>
</dbReference>
<reference evidence="11" key="1">
    <citation type="submission" date="2020-09" db="EMBL/GenBank/DDBJ databases">
        <title>Leviviricetes taxonomy.</title>
        <authorList>
            <person name="Stockdale S.R."/>
            <person name="Callanan J."/>
            <person name="Adriaenssens E.M."/>
            <person name="Kuhn J.H."/>
            <person name="Rumnieks J."/>
            <person name="Shkoporov A."/>
            <person name="Draper L.A."/>
            <person name="Ross P."/>
            <person name="Hill C."/>
        </authorList>
    </citation>
    <scope>NUCLEOTIDE SEQUENCE</scope>
</reference>
<keyword evidence="2 11" id="KW-0696">RNA-directed RNA polymerase</keyword>
<feature type="binding site" evidence="9">
    <location>
        <position position="314"/>
    </location>
    <ligand>
        <name>Mg(2+)</name>
        <dbReference type="ChEBI" id="CHEBI:18420"/>
        <label>2</label>
    </ligand>
</feature>
<evidence type="ECO:0000256" key="7">
    <source>
        <dbReference type="ARBA" id="ARBA00030248"/>
    </source>
</evidence>
<evidence type="ECO:0000256" key="9">
    <source>
        <dbReference type="PIRSR" id="PIRSR605093-1"/>
    </source>
</evidence>
<keyword evidence="4" id="KW-0548">Nucleotidyltransferase</keyword>
<evidence type="ECO:0000256" key="3">
    <source>
        <dbReference type="ARBA" id="ARBA00022679"/>
    </source>
</evidence>
<feature type="binding site" evidence="9">
    <location>
        <position position="411"/>
    </location>
    <ligand>
        <name>Mg(2+)</name>
        <dbReference type="ChEBI" id="CHEBI:18420"/>
        <label>2</label>
    </ligand>
</feature>
<dbReference type="PROSITE" id="PS50522">
    <property type="entry name" value="RDRP_PHAGE"/>
    <property type="match status" value="1"/>
</dbReference>
<organism evidence="11 12">
    <name type="scientific">ssRNA phage SRR5466725_20</name>
    <dbReference type="NCBI Taxonomy" id="2786419"/>
    <lineage>
        <taxon>Viruses</taxon>
        <taxon>Riboviria</taxon>
        <taxon>Orthornavirae</taxon>
        <taxon>Lenarviricota</taxon>
        <taxon>Leviviricetes</taxon>
        <taxon>Timlovirales</taxon>
        <taxon>Steitzviridae</taxon>
        <taxon>Cahrlavirus</taxon>
        <taxon>Cahrlavirus caenivicinum</taxon>
    </lineage>
</organism>
<sequence>MKSRTQLSEILLTELGKQCSVDPSRDLLRLRERVLSEGDSFLTITLPDFCSSFERSLARGWIDQADFPGFARIGRHGPPRFLGGFLSLLFDAAGSLVESPSPDVVFVVRQFCLLHKKSWAIASEKRQAKAIRGYLDVEDQITDGFDDPGSYFSQVAEVVIRSVHNAGQGPFSPESIVGHHGPGATAEGFTSNRRWTFSAWYERLERLFSYSDHAVHNSAAMLEEVVASRPDLVPENEERPVKVVFVPKTMKTPRVIAIEPSCMQFVQQGLMRFLVPLIERGSPLTAGRINFSDQTVNQRLALESSRTGRLATLDMKEASDRVSYAHAKALFAALPHMWEAIDACRSRSARLPDGTVVPLKKFASMGSALCFPVEALAFFVAIVAIRLRERGLPVTHNAIKKYGREVYVYGDDLIVPADEAESICVGLEAFGFKVNSRKSFWNGKFRESCGTDAYDGQDVTPVYCRFSPPDRTESESIVSWVAMANGFYTRGLWRTARAIREFVEGLLGALPVSAQELGGLSWKTYSKFSTPGRWNVSTHSNDVRTWVPKPVRRPDPLKDSVAALYKCLHRLEGQSGDGWNRRLFPLLGDNEHLLITVRRHALALKRGWVHLK</sequence>
<dbReference type="Proteomes" id="UP000679643">
    <property type="component" value="Segment"/>
</dbReference>
<dbReference type="EC" id="2.7.7.48" evidence="1"/>
<gene>
    <name evidence="11" type="primary">SRR5466725_20_3</name>
</gene>
<dbReference type="GO" id="GO:0000166">
    <property type="term" value="F:nucleotide binding"/>
    <property type="evidence" value="ECO:0007669"/>
    <property type="project" value="UniProtKB-KW"/>
</dbReference>
<feature type="binding site" evidence="9">
    <location>
        <position position="412"/>
    </location>
    <ligand>
        <name>Mg(2+)</name>
        <dbReference type="ChEBI" id="CHEBI:18420"/>
        <label>2</label>
    </ligand>
</feature>
<evidence type="ECO:0000256" key="1">
    <source>
        <dbReference type="ARBA" id="ARBA00012494"/>
    </source>
</evidence>
<dbReference type="Pfam" id="PF03431">
    <property type="entry name" value="RNA_replicase_B"/>
    <property type="match status" value="1"/>
</dbReference>
<accession>A0A8S5L4H2</accession>
<evidence type="ECO:0000256" key="8">
    <source>
        <dbReference type="ARBA" id="ARBA00048744"/>
    </source>
</evidence>
<protein>
    <recommendedName>
        <fullName evidence="1">RNA-directed RNA polymerase</fullName>
        <ecNumber evidence="1">2.7.7.48</ecNumber>
    </recommendedName>
    <alternativeName>
        <fullName evidence="7">RNA replicase beta chain</fullName>
    </alternativeName>
</protein>
<keyword evidence="12" id="KW-1185">Reference proteome</keyword>
<dbReference type="KEGG" id="vg:80399815"/>
<comment type="cofactor">
    <cofactor evidence="9">
        <name>Mg(2+)</name>
        <dbReference type="ChEBI" id="CHEBI:18420"/>
    </cofactor>
    <text evidence="9">Binds 2 Mg(2+) per subunit.</text>
</comment>
<evidence type="ECO:0000256" key="4">
    <source>
        <dbReference type="ARBA" id="ARBA00022695"/>
    </source>
</evidence>
<evidence type="ECO:0000256" key="5">
    <source>
        <dbReference type="ARBA" id="ARBA00022741"/>
    </source>
</evidence>
<evidence type="ECO:0000256" key="6">
    <source>
        <dbReference type="ARBA" id="ARBA00022953"/>
    </source>
</evidence>
<dbReference type="RefSeq" id="YP_010770479.1">
    <property type="nucleotide sequence ID" value="NC_074281.1"/>
</dbReference>
<evidence type="ECO:0000313" key="11">
    <source>
        <dbReference type="EMBL" id="DAD52435.1"/>
    </source>
</evidence>
<keyword evidence="3" id="KW-0808">Transferase</keyword>
<name>A0A8S5L4H2_9VIRU</name>
<dbReference type="GO" id="GO:0003968">
    <property type="term" value="F:RNA-directed RNA polymerase activity"/>
    <property type="evidence" value="ECO:0007669"/>
    <property type="project" value="UniProtKB-KW"/>
</dbReference>
<keyword evidence="6" id="KW-0693">Viral RNA replication</keyword>
<keyword evidence="5" id="KW-0547">Nucleotide-binding</keyword>
<evidence type="ECO:0000259" key="10">
    <source>
        <dbReference type="PROSITE" id="PS50522"/>
    </source>
</evidence>
<feature type="domain" description="RdRp catalytic" evidence="10">
    <location>
        <begin position="299"/>
        <end position="443"/>
    </location>
</feature>
<dbReference type="GeneID" id="80399815"/>
<proteinExistence type="predicted"/>
<dbReference type="InterPro" id="IPR007096">
    <property type="entry name" value="RNA-dir_Rpol_cat_phage"/>
</dbReference>
<dbReference type="InterPro" id="IPR005093">
    <property type="entry name" value="RNArep_beta"/>
</dbReference>
<dbReference type="GO" id="GO:0046872">
    <property type="term" value="F:metal ion binding"/>
    <property type="evidence" value="ECO:0007669"/>
    <property type="project" value="UniProtKB-KW"/>
</dbReference>
<evidence type="ECO:0000313" key="12">
    <source>
        <dbReference type="Proteomes" id="UP000679643"/>
    </source>
</evidence>
<evidence type="ECO:0000256" key="2">
    <source>
        <dbReference type="ARBA" id="ARBA00022484"/>
    </source>
</evidence>
<keyword evidence="9" id="KW-0479">Metal-binding</keyword>
<keyword evidence="9" id="KW-0460">Magnesium</keyword>